<keyword evidence="5 10" id="KW-1133">Transmembrane helix</keyword>
<feature type="transmembrane region" description="Helical" evidence="10">
    <location>
        <begin position="117"/>
        <end position="138"/>
    </location>
</feature>
<evidence type="ECO:0000256" key="2">
    <source>
        <dbReference type="ARBA" id="ARBA00022448"/>
    </source>
</evidence>
<dbReference type="Proteomes" id="UP000043699">
    <property type="component" value="Unassembled WGS sequence"/>
</dbReference>
<keyword evidence="2" id="KW-0813">Transport</keyword>
<dbReference type="PANTHER" id="PTHR10110">
    <property type="entry name" value="SODIUM/HYDROGEN EXCHANGER"/>
    <property type="match status" value="1"/>
</dbReference>
<dbReference type="PANTHER" id="PTHR10110:SF86">
    <property type="entry name" value="SODIUM_HYDROGEN EXCHANGER 7"/>
    <property type="match status" value="1"/>
</dbReference>
<evidence type="ECO:0000313" key="13">
    <source>
        <dbReference type="Proteomes" id="UP000043699"/>
    </source>
</evidence>
<feature type="transmembrane region" description="Helical" evidence="10">
    <location>
        <begin position="244"/>
        <end position="261"/>
    </location>
</feature>
<evidence type="ECO:0000259" key="11">
    <source>
        <dbReference type="Pfam" id="PF00999"/>
    </source>
</evidence>
<feature type="transmembrane region" description="Helical" evidence="10">
    <location>
        <begin position="308"/>
        <end position="329"/>
    </location>
</feature>
<dbReference type="Gene3D" id="1.20.1530.20">
    <property type="match status" value="1"/>
</dbReference>
<feature type="transmembrane region" description="Helical" evidence="10">
    <location>
        <begin position="189"/>
        <end position="209"/>
    </location>
</feature>
<dbReference type="InterPro" id="IPR038770">
    <property type="entry name" value="Na+/solute_symporter_sf"/>
</dbReference>
<dbReference type="GO" id="GO:0015385">
    <property type="term" value="F:sodium:proton antiporter activity"/>
    <property type="evidence" value="ECO:0007669"/>
    <property type="project" value="InterPro"/>
</dbReference>
<evidence type="ECO:0000256" key="7">
    <source>
        <dbReference type="ARBA" id="ARBA00023065"/>
    </source>
</evidence>
<dbReference type="GO" id="GO:0098719">
    <property type="term" value="P:sodium ion import across plasma membrane"/>
    <property type="evidence" value="ECO:0007669"/>
    <property type="project" value="TreeGrafter"/>
</dbReference>
<evidence type="ECO:0000256" key="9">
    <source>
        <dbReference type="ARBA" id="ARBA00023201"/>
    </source>
</evidence>
<accession>A0A098EHH4</accession>
<dbReference type="GO" id="GO:0051453">
    <property type="term" value="P:regulation of intracellular pH"/>
    <property type="evidence" value="ECO:0007669"/>
    <property type="project" value="TreeGrafter"/>
</dbReference>
<feature type="transmembrane region" description="Helical" evidence="10">
    <location>
        <begin position="32"/>
        <end position="54"/>
    </location>
</feature>
<organism evidence="12 13">
    <name type="scientific">Planococcus massiliensis</name>
    <dbReference type="NCBI Taxonomy" id="1499687"/>
    <lineage>
        <taxon>Bacteria</taxon>
        <taxon>Bacillati</taxon>
        <taxon>Bacillota</taxon>
        <taxon>Bacilli</taxon>
        <taxon>Bacillales</taxon>
        <taxon>Caryophanaceae</taxon>
        <taxon>Planococcus</taxon>
    </lineage>
</organism>
<dbReference type="AlphaFoldDB" id="A0A098EHH4"/>
<feature type="transmembrane region" description="Helical" evidence="10">
    <location>
        <begin position="221"/>
        <end position="238"/>
    </location>
</feature>
<comment type="subcellular location">
    <subcellularLocation>
        <location evidence="1">Cell membrane</location>
        <topology evidence="1">Multi-pass membrane protein</topology>
    </subcellularLocation>
</comment>
<keyword evidence="9" id="KW-0739">Sodium transport</keyword>
<dbReference type="InterPro" id="IPR018422">
    <property type="entry name" value="Cation/H_exchanger_CPA1"/>
</dbReference>
<keyword evidence="4 10" id="KW-0812">Transmembrane</keyword>
<evidence type="ECO:0000256" key="4">
    <source>
        <dbReference type="ARBA" id="ARBA00022692"/>
    </source>
</evidence>
<feature type="transmembrane region" description="Helical" evidence="10">
    <location>
        <begin position="6"/>
        <end position="25"/>
    </location>
</feature>
<evidence type="ECO:0000313" key="12">
    <source>
        <dbReference type="EMBL" id="CEG21235.1"/>
    </source>
</evidence>
<feature type="transmembrane region" description="Helical" evidence="10">
    <location>
        <begin position="89"/>
        <end position="111"/>
    </location>
</feature>
<feature type="transmembrane region" description="Helical" evidence="10">
    <location>
        <begin position="375"/>
        <end position="397"/>
    </location>
</feature>
<dbReference type="STRING" id="1499687.BN1080_00139"/>
<evidence type="ECO:0000256" key="6">
    <source>
        <dbReference type="ARBA" id="ARBA00023053"/>
    </source>
</evidence>
<dbReference type="GO" id="GO:0005886">
    <property type="term" value="C:plasma membrane"/>
    <property type="evidence" value="ECO:0007669"/>
    <property type="project" value="UniProtKB-SubCell"/>
</dbReference>
<sequence length="406" mass="44143">MKGVDGLLAHQILLLLLIGYIIYTIDIKKNYFPVPVVLVLIGIGLSFVPFFTNLHITKDIIFTVFLPAILFTSAYQFPLKQLKQNAGIIAVLSTLGLMATAVLLGLGIYWISAWSTSVSMTAAFLLAAILVPTDPVSITSILKQSKGEEKIADIVEGESMVNDGTSVVIFTIFLAMFQTDSGFSAGKFISEFLLVSIGGIAIGCFLGWLMSKIIHYTKNRHYHVMLTVIIAYGGFYMAEALGVSGVLATVAAGIMLAFEFGKNIKENHIQQSLDGFWDILNPTLLGLLFLLIGIQGAEYLAFSEWGLALGIFVLSILARFLVLGGFVYGVPAWRKEFANDFSTTSLITWSGIKGAMSVALLLWLENEVGGKDDLLVSLAFAVILLSLVIQSVGVYPLTKFINKQDK</sequence>
<reference evidence="12 13" key="1">
    <citation type="submission" date="2014-09" db="EMBL/GenBank/DDBJ databases">
        <authorList>
            <person name="Urmite Genomes Urmite Genomes"/>
        </authorList>
    </citation>
    <scope>NUCLEOTIDE SEQUENCE [LARGE SCALE GENOMIC DNA]</scope>
    <source>
        <strain evidence="12 13">ES2</strain>
    </source>
</reference>
<feature type="domain" description="Cation/H+ exchanger transmembrane" evidence="11">
    <location>
        <begin position="15"/>
        <end position="398"/>
    </location>
</feature>
<keyword evidence="6" id="KW-0915">Sodium</keyword>
<dbReference type="GO" id="GO:0015386">
    <property type="term" value="F:potassium:proton antiporter activity"/>
    <property type="evidence" value="ECO:0007669"/>
    <property type="project" value="TreeGrafter"/>
</dbReference>
<feature type="transmembrane region" description="Helical" evidence="10">
    <location>
        <begin position="60"/>
        <end position="77"/>
    </location>
</feature>
<dbReference type="InterPro" id="IPR006153">
    <property type="entry name" value="Cation/H_exchanger_TM"/>
</dbReference>
<dbReference type="EMBL" id="CCXS01000001">
    <property type="protein sequence ID" value="CEG21235.1"/>
    <property type="molecule type" value="Genomic_DNA"/>
</dbReference>
<protein>
    <submittedName>
        <fullName evidence="12">Na(+)/H(+) antiporter NhaG</fullName>
    </submittedName>
</protein>
<feature type="transmembrane region" description="Helical" evidence="10">
    <location>
        <begin position="341"/>
        <end position="363"/>
    </location>
</feature>
<dbReference type="Pfam" id="PF00999">
    <property type="entry name" value="Na_H_Exchanger"/>
    <property type="match status" value="1"/>
</dbReference>
<evidence type="ECO:0000256" key="8">
    <source>
        <dbReference type="ARBA" id="ARBA00023136"/>
    </source>
</evidence>
<keyword evidence="13" id="KW-1185">Reference proteome</keyword>
<evidence type="ECO:0000256" key="3">
    <source>
        <dbReference type="ARBA" id="ARBA00022475"/>
    </source>
</evidence>
<proteinExistence type="predicted"/>
<gene>
    <name evidence="12" type="primary">nhaG</name>
    <name evidence="12" type="ORF">BN1080_00139</name>
</gene>
<keyword evidence="8 10" id="KW-0472">Membrane</keyword>
<evidence type="ECO:0000256" key="1">
    <source>
        <dbReference type="ARBA" id="ARBA00004651"/>
    </source>
</evidence>
<evidence type="ECO:0000256" key="5">
    <source>
        <dbReference type="ARBA" id="ARBA00022989"/>
    </source>
</evidence>
<feature type="transmembrane region" description="Helical" evidence="10">
    <location>
        <begin position="282"/>
        <end position="302"/>
    </location>
</feature>
<keyword evidence="7" id="KW-0406">Ion transport</keyword>
<evidence type="ECO:0000256" key="10">
    <source>
        <dbReference type="SAM" id="Phobius"/>
    </source>
</evidence>
<keyword evidence="3" id="KW-1003">Cell membrane</keyword>
<name>A0A098EHH4_9BACL</name>
<feature type="transmembrane region" description="Helical" evidence="10">
    <location>
        <begin position="159"/>
        <end position="177"/>
    </location>
</feature>